<dbReference type="SUPFAM" id="SSF53822">
    <property type="entry name" value="Periplasmic binding protein-like I"/>
    <property type="match status" value="1"/>
</dbReference>
<keyword evidence="1" id="KW-0805">Transcription regulation</keyword>
<dbReference type="InterPro" id="IPR028082">
    <property type="entry name" value="Peripla_BP_I"/>
</dbReference>
<evidence type="ECO:0000256" key="3">
    <source>
        <dbReference type="ARBA" id="ARBA00023163"/>
    </source>
</evidence>
<sequence>MPVERKRSATIRDVAKAAAVSTATVSKFVNGSQRFSADVEARVTRAVQELGWSLNPMARSITTGQTGNIGIVILDIRNPHFTSMVKGAARGAAAAGLNLIVADAAESKAPELAVLRALARRVDGLIVSARLPEPVLQALYDSGTPVVFYGGPPPHPAYHSVCCDNRLAGRMLGRHLRDRGHRRIGYLGFPTAPWSAERWQGVQDAFAGEDAHFIAHEATAPVAAEGERLASLVLLSGERPDAVVAFNDLLALGLLAEARALGVRVPEQVAVAGFDNIDYGRLGSPALTSVDMASEAVGETAMQRLAELVQGAPRPPDQHAHVLTCRLVVRESTARSSPG</sequence>
<dbReference type="InterPro" id="IPR046335">
    <property type="entry name" value="LacI/GalR-like_sensor"/>
</dbReference>
<keyword evidence="3" id="KW-0804">Transcription</keyword>
<dbReference type="CDD" id="cd06267">
    <property type="entry name" value="PBP1_LacI_sugar_binding-like"/>
    <property type="match status" value="1"/>
</dbReference>
<dbReference type="RefSeq" id="WP_189690527.1">
    <property type="nucleotide sequence ID" value="NZ_BMYK01000035.1"/>
</dbReference>
<proteinExistence type="predicted"/>
<evidence type="ECO:0000313" key="5">
    <source>
        <dbReference type="EMBL" id="GHD01386.1"/>
    </source>
</evidence>
<dbReference type="SUPFAM" id="SSF47413">
    <property type="entry name" value="lambda repressor-like DNA-binding domains"/>
    <property type="match status" value="1"/>
</dbReference>
<organism evidence="5 6">
    <name type="scientific">Pseudorhodoferax aquiterrae</name>
    <dbReference type="NCBI Taxonomy" id="747304"/>
    <lineage>
        <taxon>Bacteria</taxon>
        <taxon>Pseudomonadati</taxon>
        <taxon>Pseudomonadota</taxon>
        <taxon>Betaproteobacteria</taxon>
        <taxon>Burkholderiales</taxon>
        <taxon>Comamonadaceae</taxon>
    </lineage>
</organism>
<evidence type="ECO:0000256" key="1">
    <source>
        <dbReference type="ARBA" id="ARBA00023015"/>
    </source>
</evidence>
<evidence type="ECO:0000256" key="2">
    <source>
        <dbReference type="ARBA" id="ARBA00023125"/>
    </source>
</evidence>
<dbReference type="PROSITE" id="PS50932">
    <property type="entry name" value="HTH_LACI_2"/>
    <property type="match status" value="1"/>
</dbReference>
<dbReference type="PANTHER" id="PTHR30146">
    <property type="entry name" value="LACI-RELATED TRANSCRIPTIONAL REPRESSOR"/>
    <property type="match status" value="1"/>
</dbReference>
<dbReference type="PANTHER" id="PTHR30146:SF109">
    <property type="entry name" value="HTH-TYPE TRANSCRIPTIONAL REGULATOR GALS"/>
    <property type="match status" value="1"/>
</dbReference>
<comment type="caution">
    <text evidence="5">The sequence shown here is derived from an EMBL/GenBank/DDBJ whole genome shotgun (WGS) entry which is preliminary data.</text>
</comment>
<dbReference type="InterPro" id="IPR000843">
    <property type="entry name" value="HTH_LacI"/>
</dbReference>
<gene>
    <name evidence="5" type="primary">lacI</name>
    <name evidence="5" type="ORF">GCM10007320_59690</name>
</gene>
<keyword evidence="2" id="KW-0238">DNA-binding</keyword>
<protein>
    <submittedName>
        <fullName evidence="5">LacI family transcriptional regulator</fullName>
    </submittedName>
</protein>
<dbReference type="Gene3D" id="1.10.260.40">
    <property type="entry name" value="lambda repressor-like DNA-binding domains"/>
    <property type="match status" value="1"/>
</dbReference>
<dbReference type="PROSITE" id="PS00356">
    <property type="entry name" value="HTH_LACI_1"/>
    <property type="match status" value="1"/>
</dbReference>
<dbReference type="InterPro" id="IPR010982">
    <property type="entry name" value="Lambda_DNA-bd_dom_sf"/>
</dbReference>
<dbReference type="Proteomes" id="UP000626210">
    <property type="component" value="Unassembled WGS sequence"/>
</dbReference>
<reference evidence="6" key="1">
    <citation type="journal article" date="2019" name="Int. J. Syst. Evol. Microbiol.">
        <title>The Global Catalogue of Microorganisms (GCM) 10K type strain sequencing project: providing services to taxonomists for standard genome sequencing and annotation.</title>
        <authorList>
            <consortium name="The Broad Institute Genomics Platform"/>
            <consortium name="The Broad Institute Genome Sequencing Center for Infectious Disease"/>
            <person name="Wu L."/>
            <person name="Ma J."/>
        </authorList>
    </citation>
    <scope>NUCLEOTIDE SEQUENCE [LARGE SCALE GENOMIC DNA]</scope>
    <source>
        <strain evidence="6">KCTC 23314</strain>
    </source>
</reference>
<dbReference type="SMART" id="SM00354">
    <property type="entry name" value="HTH_LACI"/>
    <property type="match status" value="1"/>
</dbReference>
<keyword evidence="6" id="KW-1185">Reference proteome</keyword>
<dbReference type="Pfam" id="PF00356">
    <property type="entry name" value="LacI"/>
    <property type="match status" value="1"/>
</dbReference>
<dbReference type="Gene3D" id="3.40.50.2300">
    <property type="match status" value="2"/>
</dbReference>
<name>A0ABQ3GC89_9BURK</name>
<dbReference type="CDD" id="cd01392">
    <property type="entry name" value="HTH_LacI"/>
    <property type="match status" value="1"/>
</dbReference>
<evidence type="ECO:0000259" key="4">
    <source>
        <dbReference type="PROSITE" id="PS50932"/>
    </source>
</evidence>
<dbReference type="EMBL" id="BMYK01000035">
    <property type="protein sequence ID" value="GHD01386.1"/>
    <property type="molecule type" value="Genomic_DNA"/>
</dbReference>
<accession>A0ABQ3GC89</accession>
<evidence type="ECO:0000313" key="6">
    <source>
        <dbReference type="Proteomes" id="UP000626210"/>
    </source>
</evidence>
<feature type="domain" description="HTH lacI-type" evidence="4">
    <location>
        <begin position="9"/>
        <end position="63"/>
    </location>
</feature>
<dbReference type="Pfam" id="PF13377">
    <property type="entry name" value="Peripla_BP_3"/>
    <property type="match status" value="1"/>
</dbReference>